<keyword evidence="2" id="KW-1185">Reference proteome</keyword>
<dbReference type="EMBL" id="MCFL01000044">
    <property type="protein sequence ID" value="ORZ32595.1"/>
    <property type="molecule type" value="Genomic_DNA"/>
</dbReference>
<protein>
    <submittedName>
        <fullName evidence="1">Uncharacterized protein</fullName>
    </submittedName>
</protein>
<sequence>MFETTQRQLAHDGGASELKLLTSSFPSVSVCDAVVASLGYLPASYGISSSTSSHYPALPLLGSGHPTLFSSLLQS</sequence>
<evidence type="ECO:0000313" key="2">
    <source>
        <dbReference type="Proteomes" id="UP000193411"/>
    </source>
</evidence>
<evidence type="ECO:0000313" key="1">
    <source>
        <dbReference type="EMBL" id="ORZ32595.1"/>
    </source>
</evidence>
<dbReference type="AlphaFoldDB" id="A0A1Y2HDI0"/>
<gene>
    <name evidence="1" type="ORF">BCR44DRAFT_1439877</name>
</gene>
<proteinExistence type="predicted"/>
<dbReference type="Proteomes" id="UP000193411">
    <property type="component" value="Unassembled WGS sequence"/>
</dbReference>
<name>A0A1Y2HDI0_9FUNG</name>
<comment type="caution">
    <text evidence="1">The sequence shown here is derived from an EMBL/GenBank/DDBJ whole genome shotgun (WGS) entry which is preliminary data.</text>
</comment>
<reference evidence="1 2" key="1">
    <citation type="submission" date="2016-07" db="EMBL/GenBank/DDBJ databases">
        <title>Pervasive Adenine N6-methylation of Active Genes in Fungi.</title>
        <authorList>
            <consortium name="DOE Joint Genome Institute"/>
            <person name="Mondo S.J."/>
            <person name="Dannebaum R.O."/>
            <person name="Kuo R.C."/>
            <person name="Labutti K."/>
            <person name="Haridas S."/>
            <person name="Kuo A."/>
            <person name="Salamov A."/>
            <person name="Ahrendt S.R."/>
            <person name="Lipzen A."/>
            <person name="Sullivan W."/>
            <person name="Andreopoulos W.B."/>
            <person name="Clum A."/>
            <person name="Lindquist E."/>
            <person name="Daum C."/>
            <person name="Ramamoorthy G.K."/>
            <person name="Gryganskyi A."/>
            <person name="Culley D."/>
            <person name="Magnuson J.K."/>
            <person name="James T.Y."/>
            <person name="O'Malley M.A."/>
            <person name="Stajich J.E."/>
            <person name="Spatafora J.W."/>
            <person name="Visel A."/>
            <person name="Grigoriev I.V."/>
        </authorList>
    </citation>
    <scope>NUCLEOTIDE SEQUENCE [LARGE SCALE GENOMIC DNA]</scope>
    <source>
        <strain evidence="1 2">PL171</strain>
    </source>
</reference>
<organism evidence="1 2">
    <name type="scientific">Catenaria anguillulae PL171</name>
    <dbReference type="NCBI Taxonomy" id="765915"/>
    <lineage>
        <taxon>Eukaryota</taxon>
        <taxon>Fungi</taxon>
        <taxon>Fungi incertae sedis</taxon>
        <taxon>Blastocladiomycota</taxon>
        <taxon>Blastocladiomycetes</taxon>
        <taxon>Blastocladiales</taxon>
        <taxon>Catenariaceae</taxon>
        <taxon>Catenaria</taxon>
    </lineage>
</organism>
<accession>A0A1Y2HDI0</accession>